<dbReference type="Proteomes" id="UP000613177">
    <property type="component" value="Unassembled WGS sequence"/>
</dbReference>
<evidence type="ECO:0000313" key="2">
    <source>
        <dbReference type="EMBL" id="KAG2237517.1"/>
    </source>
</evidence>
<protein>
    <recommendedName>
        <fullName evidence="4">BLOC-1-related complex subunit 5</fullName>
    </recommendedName>
</protein>
<reference evidence="2" key="1">
    <citation type="submission" date="2021-01" db="EMBL/GenBank/DDBJ databases">
        <title>Metabolic potential, ecology and presence of endohyphal bacteria is reflected in genomic diversity of Mucoromycotina.</title>
        <authorList>
            <person name="Muszewska A."/>
            <person name="Okrasinska A."/>
            <person name="Steczkiewicz K."/>
            <person name="Drgas O."/>
            <person name="Orlowska M."/>
            <person name="Perlinska-Lenart U."/>
            <person name="Aleksandrzak-Piekarczyk T."/>
            <person name="Szatraj K."/>
            <person name="Zielenkiewicz U."/>
            <person name="Pilsyk S."/>
            <person name="Malc E."/>
            <person name="Mieczkowski P."/>
            <person name="Kruszewska J.S."/>
            <person name="Biernat P."/>
            <person name="Pawlowska J."/>
        </authorList>
    </citation>
    <scope>NUCLEOTIDE SEQUENCE</scope>
    <source>
        <strain evidence="2">WA0000018081</strain>
    </source>
</reference>
<accession>A0A8H7VZV3</accession>
<evidence type="ECO:0008006" key="4">
    <source>
        <dbReference type="Google" id="ProtNLM"/>
    </source>
</evidence>
<evidence type="ECO:0000313" key="3">
    <source>
        <dbReference type="Proteomes" id="UP000613177"/>
    </source>
</evidence>
<comment type="caution">
    <text evidence="2">The sequence shown here is derived from an EMBL/GenBank/DDBJ whole genome shotgun (WGS) entry which is preliminary data.</text>
</comment>
<gene>
    <name evidence="2" type="ORF">INT48_005553</name>
</gene>
<feature type="region of interest" description="Disordered" evidence="1">
    <location>
        <begin position="1"/>
        <end position="45"/>
    </location>
</feature>
<organism evidence="2 3">
    <name type="scientific">Thamnidium elegans</name>
    <dbReference type="NCBI Taxonomy" id="101142"/>
    <lineage>
        <taxon>Eukaryota</taxon>
        <taxon>Fungi</taxon>
        <taxon>Fungi incertae sedis</taxon>
        <taxon>Mucoromycota</taxon>
        <taxon>Mucoromycotina</taxon>
        <taxon>Mucoromycetes</taxon>
        <taxon>Mucorales</taxon>
        <taxon>Mucorineae</taxon>
        <taxon>Mucoraceae</taxon>
        <taxon>Thamnidium</taxon>
    </lineage>
</organism>
<feature type="region of interest" description="Disordered" evidence="1">
    <location>
        <begin position="271"/>
        <end position="294"/>
    </location>
</feature>
<name>A0A8H7VZV3_9FUNG</name>
<feature type="compositionally biased region" description="Low complexity" evidence="1">
    <location>
        <begin position="11"/>
        <end position="21"/>
    </location>
</feature>
<dbReference type="EMBL" id="JAEPRE010000005">
    <property type="protein sequence ID" value="KAG2237517.1"/>
    <property type="molecule type" value="Genomic_DNA"/>
</dbReference>
<keyword evidence="3" id="KW-1185">Reference proteome</keyword>
<evidence type="ECO:0000256" key="1">
    <source>
        <dbReference type="SAM" id="MobiDB-lite"/>
    </source>
</evidence>
<proteinExistence type="predicted"/>
<dbReference type="AlphaFoldDB" id="A0A8H7VZV3"/>
<sequence>MSSHFGTKHIPSLTPSSSSTSYKNTIPNKVLVHPPPLSEEDLESSGISEEEGIIQVVIGPEDKEEEEELKLLRSIKRFEPFIKEQDKGFQLEHLLGLKQSKLLTVKENNVSIPPSVELFFDLQAHIRENMIRLNNEQRILLRRIVYVDELSSTSAQIVSTAFNQAKIASERFSEVTLLKEQATKTQAFAINIFKSLTALEKYLDPEDRIEASDKWPELKELRNRASKSTPTPFDRITKPTTTNDLTIVGSSTLPLLERVIINGEPAFASSRNEDTIEVDTENDPNAASTSTSSLALSRLKSISSRSLQHTAQDT</sequence>